<keyword evidence="12" id="KW-1133">Transmembrane helix</keyword>
<dbReference type="GO" id="GO:0005524">
    <property type="term" value="F:ATP binding"/>
    <property type="evidence" value="ECO:0007669"/>
    <property type="project" value="UniProtKB-KW"/>
</dbReference>
<keyword evidence="7" id="KW-0808">Transferase</keyword>
<evidence type="ECO:0000313" key="20">
    <source>
        <dbReference type="Proteomes" id="UP000494222"/>
    </source>
</evidence>
<protein>
    <recommendedName>
        <fullName evidence="3">histidine kinase</fullName>
        <ecNumber evidence="3">2.7.13.3</ecNumber>
    </recommendedName>
</protein>
<evidence type="ECO:0000256" key="14">
    <source>
        <dbReference type="ARBA" id="ARBA00023136"/>
    </source>
</evidence>
<evidence type="ECO:0000313" key="17">
    <source>
        <dbReference type="EMBL" id="KAB0644101.1"/>
    </source>
</evidence>
<evidence type="ECO:0000256" key="10">
    <source>
        <dbReference type="ARBA" id="ARBA00022777"/>
    </source>
</evidence>
<evidence type="ECO:0000256" key="1">
    <source>
        <dbReference type="ARBA" id="ARBA00000085"/>
    </source>
</evidence>
<evidence type="ECO:0000313" key="19">
    <source>
        <dbReference type="Proteomes" id="UP000430232"/>
    </source>
</evidence>
<dbReference type="EMBL" id="CABVPL010000065">
    <property type="protein sequence ID" value="VWC21195.1"/>
    <property type="molecule type" value="Genomic_DNA"/>
</dbReference>
<dbReference type="Gene3D" id="3.30.565.10">
    <property type="entry name" value="Histidine kinase-like ATPase, C-terminal domain"/>
    <property type="match status" value="1"/>
</dbReference>
<dbReference type="InterPro" id="IPR004358">
    <property type="entry name" value="Sig_transdc_His_kin-like_C"/>
</dbReference>
<dbReference type="PANTHER" id="PTHR44936">
    <property type="entry name" value="SENSOR PROTEIN CREC"/>
    <property type="match status" value="1"/>
</dbReference>
<evidence type="ECO:0000313" key="18">
    <source>
        <dbReference type="EMBL" id="VWC21195.1"/>
    </source>
</evidence>
<dbReference type="InterPro" id="IPR050980">
    <property type="entry name" value="2C_sensor_his_kinase"/>
</dbReference>
<evidence type="ECO:0000259" key="15">
    <source>
        <dbReference type="PROSITE" id="PS50109"/>
    </source>
</evidence>
<comment type="subcellular location">
    <subcellularLocation>
        <location evidence="2">Cell inner membrane</location>
        <topology evidence="2">Multi-pass membrane protein</topology>
    </subcellularLocation>
</comment>
<keyword evidence="13" id="KW-0902">Two-component regulatory system</keyword>
<dbReference type="OrthoDB" id="9804645at2"/>
<dbReference type="InterPro" id="IPR003661">
    <property type="entry name" value="HisK_dim/P_dom"/>
</dbReference>
<dbReference type="RefSeq" id="WP_151063121.1">
    <property type="nucleotide sequence ID" value="NZ_CABVPL010000065.1"/>
</dbReference>
<keyword evidence="19" id="KW-1185">Reference proteome</keyword>
<evidence type="ECO:0000256" key="2">
    <source>
        <dbReference type="ARBA" id="ARBA00004429"/>
    </source>
</evidence>
<dbReference type="SMART" id="SM00387">
    <property type="entry name" value="HATPase_c"/>
    <property type="match status" value="1"/>
</dbReference>
<dbReference type="SUPFAM" id="SSF47384">
    <property type="entry name" value="Homodimeric domain of signal transducing histidine kinase"/>
    <property type="match status" value="1"/>
</dbReference>
<dbReference type="InterPro" id="IPR036097">
    <property type="entry name" value="HisK_dim/P_sf"/>
</dbReference>
<dbReference type="InterPro" id="IPR003660">
    <property type="entry name" value="HAMP_dom"/>
</dbReference>
<reference evidence="17 19" key="1">
    <citation type="submission" date="2019-09" db="EMBL/GenBank/DDBJ databases">
        <title>Draft genome sequences of 48 bacterial type strains from the CCUG.</title>
        <authorList>
            <person name="Tunovic T."/>
            <person name="Pineiro-Iglesias B."/>
            <person name="Unosson C."/>
            <person name="Inganas E."/>
            <person name="Ohlen M."/>
            <person name="Cardew S."/>
            <person name="Jensie-Markopoulos S."/>
            <person name="Salva-Serra F."/>
            <person name="Jaen-Luchoro D."/>
            <person name="Karlsson R."/>
            <person name="Svensson-Stadler L."/>
            <person name="Chun J."/>
            <person name="Moore E."/>
        </authorList>
    </citation>
    <scope>NUCLEOTIDE SEQUENCE [LARGE SCALE GENOMIC DNA]</scope>
    <source>
        <strain evidence="17 19">CCUG 54555</strain>
    </source>
</reference>
<evidence type="ECO:0000256" key="9">
    <source>
        <dbReference type="ARBA" id="ARBA00022741"/>
    </source>
</evidence>
<dbReference type="GO" id="GO:0005886">
    <property type="term" value="C:plasma membrane"/>
    <property type="evidence" value="ECO:0007669"/>
    <property type="project" value="UniProtKB-SubCell"/>
</dbReference>
<dbReference type="SMART" id="SM00388">
    <property type="entry name" value="HisKA"/>
    <property type="match status" value="1"/>
</dbReference>
<proteinExistence type="predicted"/>
<dbReference type="EC" id="2.7.13.3" evidence="3"/>
<evidence type="ECO:0000256" key="12">
    <source>
        <dbReference type="ARBA" id="ARBA00022989"/>
    </source>
</evidence>
<name>A0A6H9T597_9BURK</name>
<evidence type="ECO:0000256" key="4">
    <source>
        <dbReference type="ARBA" id="ARBA00022475"/>
    </source>
</evidence>
<keyword evidence="4" id="KW-1003">Cell membrane</keyword>
<dbReference type="InterPro" id="IPR005467">
    <property type="entry name" value="His_kinase_dom"/>
</dbReference>
<keyword evidence="8" id="KW-0812">Transmembrane</keyword>
<keyword evidence="10 18" id="KW-0418">Kinase</keyword>
<feature type="domain" description="HAMP" evidence="16">
    <location>
        <begin position="178"/>
        <end position="230"/>
    </location>
</feature>
<dbReference type="PANTHER" id="PTHR44936:SF5">
    <property type="entry name" value="SENSOR HISTIDINE KINASE ENVZ"/>
    <property type="match status" value="1"/>
</dbReference>
<dbReference type="PRINTS" id="PR00344">
    <property type="entry name" value="BCTRLSENSOR"/>
</dbReference>
<evidence type="ECO:0000256" key="8">
    <source>
        <dbReference type="ARBA" id="ARBA00022692"/>
    </source>
</evidence>
<dbReference type="AlphaFoldDB" id="A0A6H9T597"/>
<evidence type="ECO:0000256" key="13">
    <source>
        <dbReference type="ARBA" id="ARBA00023012"/>
    </source>
</evidence>
<dbReference type="SUPFAM" id="SSF55874">
    <property type="entry name" value="ATPase domain of HSP90 chaperone/DNA topoisomerase II/histidine kinase"/>
    <property type="match status" value="1"/>
</dbReference>
<dbReference type="CDD" id="cd00082">
    <property type="entry name" value="HisKA"/>
    <property type="match status" value="1"/>
</dbReference>
<dbReference type="CDD" id="cd06225">
    <property type="entry name" value="HAMP"/>
    <property type="match status" value="1"/>
</dbReference>
<evidence type="ECO:0000256" key="11">
    <source>
        <dbReference type="ARBA" id="ARBA00022840"/>
    </source>
</evidence>
<dbReference type="PROSITE" id="PS50109">
    <property type="entry name" value="HIS_KIN"/>
    <property type="match status" value="1"/>
</dbReference>
<sequence length="444" mass="48066">MNARTLWHWPRSLFARLALILCVGLALAQTLSFWLTVMERDQATTNLMMGYIEREVASSVALLDHLPPDQRAAWLPRLARRSYAFILGPGETGTPPEARLSARVERSISDGIGGDYPLTANAIPGDREHLQVHLRLTDGSPLTIDIHPMSTVPLSDWLPYVLAGQLAVLAACCWLAVRLATRPLKQLAQAADALGPDLKGERLSEDGPSEVARAARAFNAMQDRIAQYMTERMQILASISHDLQTPITRMRLRVDVMDDDTQGAKMRQDLIEMEHLVKEGVAYARTLHGTEEAARRIDLDALLDSIVCDYTDAGQDVALHGGSPLALVTRPKALRRIVGNLVDNALKFAGAAEIDVQPAPGGGAVIAVRDRGPGIPDDQLDAVFEPFRRVETSRNRETGGTGLGLAIARQLALAMGGTLTLRNRPDGGGLEARLTLVNGSDAAG</sequence>
<feature type="domain" description="Histidine kinase" evidence="15">
    <location>
        <begin position="238"/>
        <end position="438"/>
    </location>
</feature>
<dbReference type="InterPro" id="IPR036890">
    <property type="entry name" value="HATPase_C_sf"/>
</dbReference>
<accession>A0A6H9T597</accession>
<dbReference type="PROSITE" id="PS50885">
    <property type="entry name" value="HAMP"/>
    <property type="match status" value="1"/>
</dbReference>
<gene>
    <name evidence="18" type="ORF">BLA24064_05818</name>
    <name evidence="17" type="ORF">F7R21_04710</name>
</gene>
<dbReference type="InterPro" id="IPR003594">
    <property type="entry name" value="HATPase_dom"/>
</dbReference>
<keyword evidence="6" id="KW-0597">Phosphoprotein</keyword>
<keyword evidence="11" id="KW-0067">ATP-binding</keyword>
<keyword evidence="14" id="KW-0472">Membrane</keyword>
<keyword evidence="5" id="KW-0997">Cell inner membrane</keyword>
<dbReference type="EMBL" id="VZOJ01000006">
    <property type="protein sequence ID" value="KAB0644101.1"/>
    <property type="molecule type" value="Genomic_DNA"/>
</dbReference>
<comment type="catalytic activity">
    <reaction evidence="1">
        <text>ATP + protein L-histidine = ADP + protein N-phospho-L-histidine.</text>
        <dbReference type="EC" id="2.7.13.3"/>
    </reaction>
</comment>
<dbReference type="SMART" id="SM00304">
    <property type="entry name" value="HAMP"/>
    <property type="match status" value="1"/>
</dbReference>
<evidence type="ECO:0000256" key="6">
    <source>
        <dbReference type="ARBA" id="ARBA00022553"/>
    </source>
</evidence>
<evidence type="ECO:0000256" key="3">
    <source>
        <dbReference type="ARBA" id="ARBA00012438"/>
    </source>
</evidence>
<evidence type="ECO:0000256" key="5">
    <source>
        <dbReference type="ARBA" id="ARBA00022519"/>
    </source>
</evidence>
<dbReference type="Pfam" id="PF02518">
    <property type="entry name" value="HATPase_c"/>
    <property type="match status" value="1"/>
</dbReference>
<dbReference type="GO" id="GO:0000155">
    <property type="term" value="F:phosphorelay sensor kinase activity"/>
    <property type="evidence" value="ECO:0007669"/>
    <property type="project" value="InterPro"/>
</dbReference>
<dbReference type="GeneID" id="99793111"/>
<dbReference type="Proteomes" id="UP000430232">
    <property type="component" value="Unassembled WGS sequence"/>
</dbReference>
<evidence type="ECO:0000259" key="16">
    <source>
        <dbReference type="PROSITE" id="PS50885"/>
    </source>
</evidence>
<reference evidence="18 20" key="2">
    <citation type="submission" date="2019-09" db="EMBL/GenBank/DDBJ databases">
        <authorList>
            <person name="Depoorter E."/>
        </authorList>
    </citation>
    <scope>NUCLEOTIDE SEQUENCE [LARGE SCALE GENOMIC DNA]</scope>
    <source>
        <strain evidence="18">LMG 24064</strain>
    </source>
</reference>
<keyword evidence="9" id="KW-0547">Nucleotide-binding</keyword>
<organism evidence="17 19">
    <name type="scientific">Burkholderia latens</name>
    <dbReference type="NCBI Taxonomy" id="488446"/>
    <lineage>
        <taxon>Bacteria</taxon>
        <taxon>Pseudomonadati</taxon>
        <taxon>Pseudomonadota</taxon>
        <taxon>Betaproteobacteria</taxon>
        <taxon>Burkholderiales</taxon>
        <taxon>Burkholderiaceae</taxon>
        <taxon>Burkholderia</taxon>
        <taxon>Burkholderia cepacia complex</taxon>
    </lineage>
</organism>
<dbReference type="Proteomes" id="UP000494222">
    <property type="component" value="Unassembled WGS sequence"/>
</dbReference>
<dbReference type="Gene3D" id="1.10.287.130">
    <property type="match status" value="1"/>
</dbReference>
<evidence type="ECO:0000256" key="7">
    <source>
        <dbReference type="ARBA" id="ARBA00022679"/>
    </source>
</evidence>
<dbReference type="Pfam" id="PF00672">
    <property type="entry name" value="HAMP"/>
    <property type="match status" value="1"/>
</dbReference>